<feature type="compositionally biased region" description="Acidic residues" evidence="1">
    <location>
        <begin position="321"/>
        <end position="331"/>
    </location>
</feature>
<dbReference type="Pfam" id="PF12787">
    <property type="entry name" value="EcsC"/>
    <property type="match status" value="1"/>
</dbReference>
<dbReference type="Proteomes" id="UP001432014">
    <property type="component" value="Chromosome"/>
</dbReference>
<feature type="compositionally biased region" description="Polar residues" evidence="1">
    <location>
        <begin position="335"/>
        <end position="344"/>
    </location>
</feature>
<dbReference type="InterPro" id="IPR024787">
    <property type="entry name" value="EcsC"/>
</dbReference>
<proteinExistence type="predicted"/>
<feature type="region of interest" description="Disordered" evidence="1">
    <location>
        <begin position="320"/>
        <end position="344"/>
    </location>
</feature>
<keyword evidence="3" id="KW-1185">Reference proteome</keyword>
<evidence type="ECO:0000313" key="2">
    <source>
        <dbReference type="EMBL" id="WUS59657.1"/>
    </source>
</evidence>
<evidence type="ECO:0000256" key="1">
    <source>
        <dbReference type="SAM" id="MobiDB-lite"/>
    </source>
</evidence>
<evidence type="ECO:0000313" key="3">
    <source>
        <dbReference type="Proteomes" id="UP001432014"/>
    </source>
</evidence>
<organism evidence="2 3">
    <name type="scientific">Kitasatospora herbaricolor</name>
    <dbReference type="NCBI Taxonomy" id="68217"/>
    <lineage>
        <taxon>Bacteria</taxon>
        <taxon>Bacillati</taxon>
        <taxon>Actinomycetota</taxon>
        <taxon>Actinomycetes</taxon>
        <taxon>Kitasatosporales</taxon>
        <taxon>Streptomycetaceae</taxon>
        <taxon>Kitasatospora</taxon>
    </lineage>
</organism>
<sequence length="344" mass="37180">MTIPAISPYESRRWRELNAHWDKKAKRRELMPPKARAALGAAGGKTKELAARAGAAVADATPESLKEFGSKAADAALVPVVEGVLRTIDLVNDWVVELTDPQKVIDFHRQKGRDVASLADLRELDLADLDEVVSRLVLQWRSFGAAEGAALGALAMVPFAGGALAIAADLLVMQILMNAIVTRVCYAYGFDAKDPALQHVVRRMVTRSFGEQAPKAATVRSANLAAVAAKGRKNWSQKLRTDHRILAALEKLMKQWNGVSHVSVGKVAKVLPVVSVVTSTGTNAYVIGDVAKQSRLYAQTLFLAEKYDLPLPANLTKFADWDDEPGEAESEEASRVSQGSFTIA</sequence>
<accession>A0ABZ1WFJ4</accession>
<dbReference type="EMBL" id="CP108482">
    <property type="protein sequence ID" value="WUS59657.1"/>
    <property type="molecule type" value="Genomic_DNA"/>
</dbReference>
<gene>
    <name evidence="2" type="ORF">OG469_31625</name>
</gene>
<reference evidence="2 3" key="1">
    <citation type="submission" date="2022-10" db="EMBL/GenBank/DDBJ databases">
        <title>The complete genomes of actinobacterial strains from the NBC collection.</title>
        <authorList>
            <person name="Joergensen T.S."/>
            <person name="Alvarez Arevalo M."/>
            <person name="Sterndorff E.B."/>
            <person name="Faurdal D."/>
            <person name="Vuksanovic O."/>
            <person name="Mourched A.-S."/>
            <person name="Charusanti P."/>
            <person name="Shaw S."/>
            <person name="Blin K."/>
            <person name="Weber T."/>
        </authorList>
    </citation>
    <scope>NUCLEOTIDE SEQUENCE [LARGE SCALE GENOMIC DNA]</scope>
    <source>
        <strain evidence="2 3">NBC_01247</strain>
    </source>
</reference>
<protein>
    <submittedName>
        <fullName evidence="2">EcsC family protein</fullName>
    </submittedName>
</protein>
<dbReference type="RefSeq" id="WP_329494235.1">
    <property type="nucleotide sequence ID" value="NZ_CP108460.1"/>
</dbReference>
<name>A0ABZ1WFJ4_9ACTN</name>